<proteinExistence type="inferred from homology"/>
<dbReference type="EMBL" id="JAMWBK010000007">
    <property type="protein sequence ID" value="KAJ8903723.1"/>
    <property type="molecule type" value="Genomic_DNA"/>
</dbReference>
<keyword evidence="3" id="KW-1015">Disulfide bond</keyword>
<evidence type="ECO:0000256" key="1">
    <source>
        <dbReference type="ARBA" id="ARBA00004496"/>
    </source>
</evidence>
<comment type="subcellular location">
    <subcellularLocation>
        <location evidence="1">Cytoplasm</location>
    </subcellularLocation>
</comment>
<protein>
    <recommendedName>
        <fullName evidence="7">CHCH domain-containing protein</fullName>
    </recommendedName>
</protein>
<gene>
    <name evidence="5" type="ORF">NDN08_004823</name>
</gene>
<evidence type="ECO:0000256" key="2">
    <source>
        <dbReference type="ARBA" id="ARBA00022490"/>
    </source>
</evidence>
<keyword evidence="2" id="KW-0963">Cytoplasm</keyword>
<dbReference type="GO" id="GO:0033617">
    <property type="term" value="P:mitochondrial respiratory chain complex IV assembly"/>
    <property type="evidence" value="ECO:0007669"/>
    <property type="project" value="TreeGrafter"/>
</dbReference>
<dbReference type="GO" id="GO:0005758">
    <property type="term" value="C:mitochondrial intermembrane space"/>
    <property type="evidence" value="ECO:0007669"/>
    <property type="project" value="TreeGrafter"/>
</dbReference>
<dbReference type="PANTHER" id="PTHR21107">
    <property type="entry name" value="CYTOCHROME C OXIDASE ASSEMBLY PROTEIN COX19"/>
    <property type="match status" value="1"/>
</dbReference>
<dbReference type="Proteomes" id="UP001157974">
    <property type="component" value="Unassembled WGS sequence"/>
</dbReference>
<reference evidence="5 6" key="1">
    <citation type="journal article" date="2023" name="Nat. Commun.">
        <title>Origin of minicircular mitochondrial genomes in red algae.</title>
        <authorList>
            <person name="Lee Y."/>
            <person name="Cho C.H."/>
            <person name="Lee Y.M."/>
            <person name="Park S.I."/>
            <person name="Yang J.H."/>
            <person name="West J.A."/>
            <person name="Bhattacharya D."/>
            <person name="Yoon H.S."/>
        </authorList>
    </citation>
    <scope>NUCLEOTIDE SEQUENCE [LARGE SCALE GENOMIC DNA]</scope>
    <source>
        <strain evidence="5 6">CCMP1338</strain>
        <tissue evidence="5">Whole cell</tissue>
    </source>
</reference>
<dbReference type="PROSITE" id="PS51808">
    <property type="entry name" value="CHCH"/>
    <property type="match status" value="1"/>
</dbReference>
<evidence type="ECO:0000256" key="4">
    <source>
        <dbReference type="ARBA" id="ARBA00038223"/>
    </source>
</evidence>
<accession>A0AAV8UMJ0</accession>
<keyword evidence="6" id="KW-1185">Reference proteome</keyword>
<comment type="caution">
    <text evidence="5">The sequence shown here is derived from an EMBL/GenBank/DDBJ whole genome shotgun (WGS) entry which is preliminary data.</text>
</comment>
<dbReference type="InterPro" id="IPR051383">
    <property type="entry name" value="COX19"/>
</dbReference>
<evidence type="ECO:0000313" key="6">
    <source>
        <dbReference type="Proteomes" id="UP001157974"/>
    </source>
</evidence>
<dbReference type="AlphaFoldDB" id="A0AAV8UMJ0"/>
<dbReference type="PANTHER" id="PTHR21107:SF2">
    <property type="entry name" value="CYTOCHROME C OXIDASE ASSEMBLY PROTEIN COX19"/>
    <property type="match status" value="1"/>
</dbReference>
<name>A0AAV8UMJ0_9RHOD</name>
<comment type="similarity">
    <text evidence="4">Belongs to the COX19 family.</text>
</comment>
<evidence type="ECO:0000256" key="3">
    <source>
        <dbReference type="ARBA" id="ARBA00023157"/>
    </source>
</evidence>
<sequence length="108" mass="12436">MSTPAPRQGPVRPPEKGAFPLDHLKECTDIAVEYQKCLREQKSVSFRCRELARKYLDCRMKSGLMAETEWDELGFRDKDSDVKVKEFSPGGKAMYAGMKLQHEREPKD</sequence>
<evidence type="ECO:0000313" key="5">
    <source>
        <dbReference type="EMBL" id="KAJ8903723.1"/>
    </source>
</evidence>
<evidence type="ECO:0008006" key="7">
    <source>
        <dbReference type="Google" id="ProtNLM"/>
    </source>
</evidence>
<organism evidence="5 6">
    <name type="scientific">Rhodosorus marinus</name>
    <dbReference type="NCBI Taxonomy" id="101924"/>
    <lineage>
        <taxon>Eukaryota</taxon>
        <taxon>Rhodophyta</taxon>
        <taxon>Stylonematophyceae</taxon>
        <taxon>Stylonematales</taxon>
        <taxon>Stylonemataceae</taxon>
        <taxon>Rhodosorus</taxon>
    </lineage>
</organism>